<protein>
    <submittedName>
        <fullName evidence="3">DNA-binding protein</fullName>
    </submittedName>
</protein>
<dbReference type="PROSITE" id="PS51464">
    <property type="entry name" value="SIS"/>
    <property type="match status" value="1"/>
</dbReference>
<feature type="domain" description="SIS" evidence="2">
    <location>
        <begin position="122"/>
        <end position="258"/>
    </location>
</feature>
<dbReference type="Pfam" id="PF01418">
    <property type="entry name" value="HTH_6"/>
    <property type="match status" value="1"/>
</dbReference>
<comment type="caution">
    <text evidence="3">The sequence shown here is derived from an EMBL/GenBank/DDBJ whole genome shotgun (WGS) entry which is preliminary data.</text>
</comment>
<gene>
    <name evidence="3" type="ORF">RISW2_14460</name>
</gene>
<dbReference type="RefSeq" id="WP_043773943.1">
    <property type="nucleotide sequence ID" value="NZ_JAME01000035.1"/>
</dbReference>
<dbReference type="GO" id="GO:0097367">
    <property type="term" value="F:carbohydrate derivative binding"/>
    <property type="evidence" value="ECO:0007669"/>
    <property type="project" value="InterPro"/>
</dbReference>
<dbReference type="PANTHER" id="PTHR30514:SF18">
    <property type="entry name" value="RPIR-FAMILY TRANSCRIPTIONAL REGULATOR"/>
    <property type="match status" value="1"/>
</dbReference>
<dbReference type="PATRIC" id="fig|1449351.3.peg.3766"/>
<proteinExistence type="predicted"/>
<sequence length="277" mass="30023">MAEPSFLSRVRRHLDDLHPAERRLGELVSDFPGELASYSASELADLAGVSNATVSRFVRRLGYGSYEEARRHAREEQASGSRLYLGDVRAPASDDPRAYAESDIRNLHQTLDGLEQGAVERLAAALLAARKVWIVGFRAAAPLAHYLNWQLVQVLETTAAIPRSGETLGEHLASIRRDDVVILFGLRRRVAQTEAILAAALGAGARVAYITDESVGPRADVDWHIRCRTGSPGPLFSHVSVMGVLNLVANRTIAAAGETGRRRLAAIESANDSLGEL</sequence>
<evidence type="ECO:0000313" key="3">
    <source>
        <dbReference type="EMBL" id="ETX27296.1"/>
    </source>
</evidence>
<dbReference type="InterPro" id="IPR009057">
    <property type="entry name" value="Homeodomain-like_sf"/>
</dbReference>
<dbReference type="InterPro" id="IPR047640">
    <property type="entry name" value="RpiR-like"/>
</dbReference>
<organism evidence="3 4">
    <name type="scientific">Roseivivax isoporae LMG 25204</name>
    <dbReference type="NCBI Taxonomy" id="1449351"/>
    <lineage>
        <taxon>Bacteria</taxon>
        <taxon>Pseudomonadati</taxon>
        <taxon>Pseudomonadota</taxon>
        <taxon>Alphaproteobacteria</taxon>
        <taxon>Rhodobacterales</taxon>
        <taxon>Roseobacteraceae</taxon>
        <taxon>Roseivivax</taxon>
    </lineage>
</organism>
<dbReference type="PANTHER" id="PTHR30514">
    <property type="entry name" value="GLUCOKINASE"/>
    <property type="match status" value="1"/>
</dbReference>
<dbReference type="STRING" id="1449351.RISW2_14460"/>
<dbReference type="InterPro" id="IPR000281">
    <property type="entry name" value="HTH_RpiR"/>
</dbReference>
<name>X7F5C0_9RHOB</name>
<evidence type="ECO:0000313" key="4">
    <source>
        <dbReference type="Proteomes" id="UP000023430"/>
    </source>
</evidence>
<dbReference type="SUPFAM" id="SSF46689">
    <property type="entry name" value="Homeodomain-like"/>
    <property type="match status" value="1"/>
</dbReference>
<keyword evidence="4" id="KW-1185">Reference proteome</keyword>
<dbReference type="SUPFAM" id="SSF53697">
    <property type="entry name" value="SIS domain"/>
    <property type="match status" value="1"/>
</dbReference>
<dbReference type="PROSITE" id="PS51071">
    <property type="entry name" value="HTH_RPIR"/>
    <property type="match status" value="1"/>
</dbReference>
<dbReference type="InterPro" id="IPR001347">
    <property type="entry name" value="SIS_dom"/>
</dbReference>
<dbReference type="EMBL" id="JAME01000035">
    <property type="protein sequence ID" value="ETX27296.1"/>
    <property type="molecule type" value="Genomic_DNA"/>
</dbReference>
<dbReference type="GO" id="GO:1901135">
    <property type="term" value="P:carbohydrate derivative metabolic process"/>
    <property type="evidence" value="ECO:0007669"/>
    <property type="project" value="InterPro"/>
</dbReference>
<dbReference type="GO" id="GO:0003700">
    <property type="term" value="F:DNA-binding transcription factor activity"/>
    <property type="evidence" value="ECO:0007669"/>
    <property type="project" value="InterPro"/>
</dbReference>
<accession>X7F5C0</accession>
<dbReference type="Pfam" id="PF01380">
    <property type="entry name" value="SIS"/>
    <property type="match status" value="1"/>
</dbReference>
<dbReference type="OrthoDB" id="3237351at2"/>
<evidence type="ECO:0000259" key="1">
    <source>
        <dbReference type="PROSITE" id="PS51071"/>
    </source>
</evidence>
<dbReference type="Proteomes" id="UP000023430">
    <property type="component" value="Unassembled WGS sequence"/>
</dbReference>
<feature type="domain" description="HTH rpiR-type" evidence="1">
    <location>
        <begin position="4"/>
        <end position="80"/>
    </location>
</feature>
<reference evidence="3 4" key="1">
    <citation type="submission" date="2014-01" db="EMBL/GenBank/DDBJ databases">
        <title>Roseivivax isoporae LMG 25204 Genome Sequencing.</title>
        <authorList>
            <person name="Lai Q."/>
            <person name="Li G."/>
            <person name="Shao Z."/>
        </authorList>
    </citation>
    <scope>NUCLEOTIDE SEQUENCE [LARGE SCALE GENOMIC DNA]</scope>
    <source>
        <strain evidence="3 4">LMG 25204</strain>
    </source>
</reference>
<dbReference type="eggNOG" id="COG1737">
    <property type="taxonomic scope" value="Bacteria"/>
</dbReference>
<dbReference type="Gene3D" id="1.10.10.10">
    <property type="entry name" value="Winged helix-like DNA-binding domain superfamily/Winged helix DNA-binding domain"/>
    <property type="match status" value="1"/>
</dbReference>
<dbReference type="InterPro" id="IPR046348">
    <property type="entry name" value="SIS_dom_sf"/>
</dbReference>
<evidence type="ECO:0000259" key="2">
    <source>
        <dbReference type="PROSITE" id="PS51464"/>
    </source>
</evidence>
<dbReference type="GO" id="GO:0003677">
    <property type="term" value="F:DNA binding"/>
    <property type="evidence" value="ECO:0007669"/>
    <property type="project" value="UniProtKB-KW"/>
</dbReference>
<dbReference type="Gene3D" id="3.40.50.10490">
    <property type="entry name" value="Glucose-6-phosphate isomerase like protein, domain 1"/>
    <property type="match status" value="1"/>
</dbReference>
<dbReference type="AlphaFoldDB" id="X7F5C0"/>
<keyword evidence="3" id="KW-0238">DNA-binding</keyword>
<dbReference type="InterPro" id="IPR036388">
    <property type="entry name" value="WH-like_DNA-bd_sf"/>
</dbReference>